<dbReference type="VEuPathDB" id="VectorBase:ISCW015301"/>
<feature type="region of interest" description="Disordered" evidence="1">
    <location>
        <begin position="1"/>
        <end position="54"/>
    </location>
</feature>
<dbReference type="PaxDb" id="6945-B7QMM6"/>
<evidence type="ECO:0000313" key="4">
    <source>
        <dbReference type="Proteomes" id="UP000001555"/>
    </source>
</evidence>
<sequence>MYNNHKERDDYDNSFKLEGKKNENKSCNTGRARFKSGVIKTEPPHAKEQTGSRV</sequence>
<protein>
    <submittedName>
        <fullName evidence="2 3">Uncharacterized protein</fullName>
    </submittedName>
</protein>
<dbReference type="EMBL" id="ABJB010549007">
    <property type="status" value="NOT_ANNOTATED_CDS"/>
    <property type="molecule type" value="Genomic_DNA"/>
</dbReference>
<evidence type="ECO:0000313" key="3">
    <source>
        <dbReference type="EnsemblMetazoa" id="ISCW015301-PA"/>
    </source>
</evidence>
<gene>
    <name evidence="2" type="ORF">IscW_ISCW015301</name>
</gene>
<reference evidence="2 4" key="1">
    <citation type="submission" date="2008-03" db="EMBL/GenBank/DDBJ databases">
        <title>Annotation of Ixodes scapularis.</title>
        <authorList>
            <consortium name="Ixodes scapularis Genome Project Consortium"/>
            <person name="Caler E."/>
            <person name="Hannick L.I."/>
            <person name="Bidwell S."/>
            <person name="Joardar V."/>
            <person name="Thiagarajan M."/>
            <person name="Amedeo P."/>
            <person name="Galinsky K.J."/>
            <person name="Schobel S."/>
            <person name="Inman J."/>
            <person name="Hostetler J."/>
            <person name="Miller J."/>
            <person name="Hammond M."/>
            <person name="Megy K."/>
            <person name="Lawson D."/>
            <person name="Kodira C."/>
            <person name="Sutton G."/>
            <person name="Meyer J."/>
            <person name="Hill C.A."/>
            <person name="Birren B."/>
            <person name="Nene V."/>
            <person name="Collins F."/>
            <person name="Alarcon-Chaidez F."/>
            <person name="Wikel S."/>
            <person name="Strausberg R."/>
        </authorList>
    </citation>
    <scope>NUCLEOTIDE SEQUENCE [LARGE SCALE GENOMIC DNA]</scope>
    <source>
        <strain evidence="4">Wikel</strain>
        <strain evidence="2">Wikel colony</strain>
    </source>
</reference>
<accession>B7QMM6</accession>
<dbReference type="Proteomes" id="UP000001555">
    <property type="component" value="Unassembled WGS sequence"/>
</dbReference>
<dbReference type="AlphaFoldDB" id="B7QMM6"/>
<name>B7QMM6_IXOSC</name>
<dbReference type="EMBL" id="DS972266">
    <property type="protein sequence ID" value="EEC20098.1"/>
    <property type="molecule type" value="Genomic_DNA"/>
</dbReference>
<dbReference type="EnsemblMetazoa" id="ISCW015301-RA">
    <property type="protein sequence ID" value="ISCW015301-PA"/>
    <property type="gene ID" value="ISCW015301"/>
</dbReference>
<dbReference type="HOGENOM" id="CLU_3052699_0_0_1"/>
<feature type="compositionally biased region" description="Basic and acidic residues" evidence="1">
    <location>
        <begin position="42"/>
        <end position="54"/>
    </location>
</feature>
<feature type="compositionally biased region" description="Basic and acidic residues" evidence="1">
    <location>
        <begin position="1"/>
        <end position="24"/>
    </location>
</feature>
<keyword evidence="4" id="KW-1185">Reference proteome</keyword>
<dbReference type="VEuPathDB" id="VectorBase:ISCI015301"/>
<reference evidence="3" key="2">
    <citation type="submission" date="2020-05" db="UniProtKB">
        <authorList>
            <consortium name="EnsemblMetazoa"/>
        </authorList>
    </citation>
    <scope>IDENTIFICATION</scope>
    <source>
        <strain evidence="3">wikel</strain>
    </source>
</reference>
<evidence type="ECO:0000256" key="1">
    <source>
        <dbReference type="SAM" id="MobiDB-lite"/>
    </source>
</evidence>
<dbReference type="InParanoid" id="B7QMM6"/>
<organism>
    <name type="scientific">Ixodes scapularis</name>
    <name type="common">Black-legged tick</name>
    <name type="synonym">Deer tick</name>
    <dbReference type="NCBI Taxonomy" id="6945"/>
    <lineage>
        <taxon>Eukaryota</taxon>
        <taxon>Metazoa</taxon>
        <taxon>Ecdysozoa</taxon>
        <taxon>Arthropoda</taxon>
        <taxon>Chelicerata</taxon>
        <taxon>Arachnida</taxon>
        <taxon>Acari</taxon>
        <taxon>Parasitiformes</taxon>
        <taxon>Ixodida</taxon>
        <taxon>Ixodoidea</taxon>
        <taxon>Ixodidae</taxon>
        <taxon>Ixodinae</taxon>
        <taxon>Ixodes</taxon>
    </lineage>
</organism>
<proteinExistence type="predicted"/>
<evidence type="ECO:0000313" key="2">
    <source>
        <dbReference type="EMBL" id="EEC20098.1"/>
    </source>
</evidence>